<evidence type="ECO:0000256" key="8">
    <source>
        <dbReference type="ARBA" id="ARBA00022842"/>
    </source>
</evidence>
<evidence type="ECO:0000256" key="6">
    <source>
        <dbReference type="ARBA" id="ARBA00022763"/>
    </source>
</evidence>
<evidence type="ECO:0000313" key="15">
    <source>
        <dbReference type="EMBL" id="MBD0381716.1"/>
    </source>
</evidence>
<protein>
    <recommendedName>
        <fullName evidence="13 14">Crossover junction endodeoxyribonuclease RuvC</fullName>
        <ecNumber evidence="13 14">3.1.21.10</ecNumber>
    </recommendedName>
    <alternativeName>
        <fullName evidence="13">Holliday junction nuclease RuvC</fullName>
    </alternativeName>
    <alternativeName>
        <fullName evidence="13">Holliday junction resolvase RuvC</fullName>
    </alternativeName>
</protein>
<dbReference type="InterPro" id="IPR012337">
    <property type="entry name" value="RNaseH-like_sf"/>
</dbReference>
<feature type="binding site" evidence="13">
    <location>
        <position position="7"/>
    </location>
    <ligand>
        <name>Mg(2+)</name>
        <dbReference type="ChEBI" id="CHEBI:18420"/>
        <label>1</label>
    </ligand>
</feature>
<evidence type="ECO:0000256" key="13">
    <source>
        <dbReference type="HAMAP-Rule" id="MF_00034"/>
    </source>
</evidence>
<dbReference type="InterPro" id="IPR002176">
    <property type="entry name" value="X-over_junc_endoDNase_RuvC"/>
</dbReference>
<comment type="subcellular location">
    <subcellularLocation>
        <location evidence="13">Cytoplasm</location>
    </subcellularLocation>
</comment>
<dbReference type="PANTHER" id="PTHR30194">
    <property type="entry name" value="CROSSOVER JUNCTION ENDODEOXYRIBONUCLEASE RUVC"/>
    <property type="match status" value="1"/>
</dbReference>
<feature type="active site" evidence="13">
    <location>
        <position position="140"/>
    </location>
</feature>
<evidence type="ECO:0000256" key="3">
    <source>
        <dbReference type="ARBA" id="ARBA00022722"/>
    </source>
</evidence>
<dbReference type="Gene3D" id="3.30.420.10">
    <property type="entry name" value="Ribonuclease H-like superfamily/Ribonuclease H"/>
    <property type="match status" value="1"/>
</dbReference>
<dbReference type="EMBL" id="JACVVD010000005">
    <property type="protein sequence ID" value="MBD0381716.1"/>
    <property type="molecule type" value="Genomic_DNA"/>
</dbReference>
<comment type="cofactor">
    <cofactor evidence="13">
        <name>Mg(2+)</name>
        <dbReference type="ChEBI" id="CHEBI:18420"/>
    </cofactor>
    <text evidence="13">Binds 2 Mg(2+) ion per subunit.</text>
</comment>
<keyword evidence="11 13" id="KW-0234">DNA repair</keyword>
<keyword evidence="2 13" id="KW-0963">Cytoplasm</keyword>
<feature type="binding site" evidence="13">
    <location>
        <position position="140"/>
    </location>
    <ligand>
        <name>Mg(2+)</name>
        <dbReference type="ChEBI" id="CHEBI:18420"/>
        <label>1</label>
    </ligand>
</feature>
<dbReference type="GO" id="GO:0003677">
    <property type="term" value="F:DNA binding"/>
    <property type="evidence" value="ECO:0007669"/>
    <property type="project" value="UniProtKB-KW"/>
</dbReference>
<dbReference type="GO" id="GO:0006310">
    <property type="term" value="P:DNA recombination"/>
    <property type="evidence" value="ECO:0007669"/>
    <property type="project" value="UniProtKB-UniRule"/>
</dbReference>
<keyword evidence="4 13" id="KW-0479">Metal-binding</keyword>
<evidence type="ECO:0000256" key="14">
    <source>
        <dbReference type="NCBIfam" id="TIGR00228"/>
    </source>
</evidence>
<dbReference type="PANTHER" id="PTHR30194:SF3">
    <property type="entry name" value="CROSSOVER JUNCTION ENDODEOXYRIBONUCLEASE RUVC"/>
    <property type="match status" value="1"/>
</dbReference>
<dbReference type="GO" id="GO:0005737">
    <property type="term" value="C:cytoplasm"/>
    <property type="evidence" value="ECO:0007669"/>
    <property type="project" value="UniProtKB-SubCell"/>
</dbReference>
<reference evidence="15" key="1">
    <citation type="submission" date="2020-09" db="EMBL/GenBank/DDBJ databases">
        <title>Draft Genome Sequence of Paenibacillus sp. WST5.</title>
        <authorList>
            <person name="Bao Z."/>
        </authorList>
    </citation>
    <scope>NUCLEOTIDE SEQUENCE</scope>
    <source>
        <strain evidence="15">WST5</strain>
    </source>
</reference>
<keyword evidence="3 13" id="KW-0540">Nuclease</keyword>
<dbReference type="GO" id="GO:0008821">
    <property type="term" value="F:crossover junction DNA endonuclease activity"/>
    <property type="evidence" value="ECO:0007669"/>
    <property type="project" value="UniProtKB-UniRule"/>
</dbReference>
<evidence type="ECO:0000256" key="10">
    <source>
        <dbReference type="ARBA" id="ARBA00023172"/>
    </source>
</evidence>
<feature type="binding site" evidence="13">
    <location>
        <position position="67"/>
    </location>
    <ligand>
        <name>Mg(2+)</name>
        <dbReference type="ChEBI" id="CHEBI:18420"/>
        <label>2</label>
    </ligand>
</feature>
<dbReference type="InterPro" id="IPR036397">
    <property type="entry name" value="RNaseH_sf"/>
</dbReference>
<dbReference type="RefSeq" id="WP_188175713.1">
    <property type="nucleotide sequence ID" value="NZ_JACVVD010000005.1"/>
</dbReference>
<keyword evidence="10 13" id="KW-0233">DNA recombination</keyword>
<dbReference type="NCBIfam" id="TIGR00228">
    <property type="entry name" value="ruvC"/>
    <property type="match status" value="1"/>
</dbReference>
<dbReference type="CDD" id="cd16962">
    <property type="entry name" value="RuvC"/>
    <property type="match status" value="1"/>
</dbReference>
<dbReference type="Pfam" id="PF02075">
    <property type="entry name" value="RuvC"/>
    <property type="match status" value="1"/>
</dbReference>
<dbReference type="NCBIfam" id="NF000711">
    <property type="entry name" value="PRK00039.2-1"/>
    <property type="match status" value="1"/>
</dbReference>
<dbReference type="GO" id="GO:0048476">
    <property type="term" value="C:Holliday junction resolvase complex"/>
    <property type="evidence" value="ECO:0007669"/>
    <property type="project" value="UniProtKB-UniRule"/>
</dbReference>
<evidence type="ECO:0000313" key="16">
    <source>
        <dbReference type="Proteomes" id="UP000650466"/>
    </source>
</evidence>
<evidence type="ECO:0000256" key="2">
    <source>
        <dbReference type="ARBA" id="ARBA00022490"/>
    </source>
</evidence>
<gene>
    <name evidence="13 15" type="primary">ruvC</name>
    <name evidence="15" type="ORF">ICC18_16455</name>
</gene>
<keyword evidence="16" id="KW-1185">Reference proteome</keyword>
<feature type="active site" evidence="13">
    <location>
        <position position="7"/>
    </location>
</feature>
<dbReference type="EC" id="3.1.21.10" evidence="13 14"/>
<keyword evidence="9 13" id="KW-0238">DNA-binding</keyword>
<evidence type="ECO:0000256" key="9">
    <source>
        <dbReference type="ARBA" id="ARBA00023125"/>
    </source>
</evidence>
<evidence type="ECO:0000256" key="1">
    <source>
        <dbReference type="ARBA" id="ARBA00009518"/>
    </source>
</evidence>
<dbReference type="AlphaFoldDB" id="A0A926QJH6"/>
<dbReference type="PRINTS" id="PR00696">
    <property type="entry name" value="RSOLVASERUVC"/>
</dbReference>
<keyword evidence="7 13" id="KW-0378">Hydrolase</keyword>
<dbReference type="GO" id="GO:0006281">
    <property type="term" value="P:DNA repair"/>
    <property type="evidence" value="ECO:0007669"/>
    <property type="project" value="UniProtKB-UniRule"/>
</dbReference>
<dbReference type="InterPro" id="IPR020563">
    <property type="entry name" value="X-over_junc_endoDNase_Mg_BS"/>
</dbReference>
<comment type="similarity">
    <text evidence="1 13">Belongs to the RuvC family.</text>
</comment>
<comment type="function">
    <text evidence="13">The RuvA-RuvB-RuvC complex processes Holliday junction (HJ) DNA during genetic recombination and DNA repair. Endonuclease that resolves HJ intermediates. Cleaves cruciform DNA by making single-stranded nicks across the HJ at symmetrical positions within the homologous arms, yielding a 5'-phosphate and a 3'-hydroxyl group; requires a central core of homology in the junction. The consensus cleavage sequence is 5'-(A/T)TT(C/G)-3'. Cleavage occurs on the 3'-side of the TT dinucleotide at the point of strand exchange. HJ branch migration catalyzed by RuvA-RuvB allows RuvC to scan DNA until it finds its consensus sequence, where it cleaves and resolves the cruciform DNA.</text>
</comment>
<dbReference type="GO" id="GO:0000287">
    <property type="term" value="F:magnesium ion binding"/>
    <property type="evidence" value="ECO:0007669"/>
    <property type="project" value="UniProtKB-UniRule"/>
</dbReference>
<dbReference type="FunFam" id="3.30.420.10:FF:000002">
    <property type="entry name" value="Crossover junction endodeoxyribonuclease RuvC"/>
    <property type="match status" value="1"/>
</dbReference>
<feature type="active site" evidence="13">
    <location>
        <position position="67"/>
    </location>
</feature>
<evidence type="ECO:0000256" key="7">
    <source>
        <dbReference type="ARBA" id="ARBA00022801"/>
    </source>
</evidence>
<keyword evidence="6 13" id="KW-0227">DNA damage</keyword>
<dbReference type="SUPFAM" id="SSF53098">
    <property type="entry name" value="Ribonuclease H-like"/>
    <property type="match status" value="1"/>
</dbReference>
<accession>A0A926QJH6</accession>
<evidence type="ECO:0000256" key="12">
    <source>
        <dbReference type="ARBA" id="ARBA00029354"/>
    </source>
</evidence>
<dbReference type="HAMAP" id="MF_00034">
    <property type="entry name" value="RuvC"/>
    <property type="match status" value="1"/>
</dbReference>
<evidence type="ECO:0000256" key="11">
    <source>
        <dbReference type="ARBA" id="ARBA00023204"/>
    </source>
</evidence>
<evidence type="ECO:0000256" key="5">
    <source>
        <dbReference type="ARBA" id="ARBA00022759"/>
    </source>
</evidence>
<organism evidence="15 16">
    <name type="scientific">Paenibacillus sedimenti</name>
    <dbReference type="NCBI Taxonomy" id="2770274"/>
    <lineage>
        <taxon>Bacteria</taxon>
        <taxon>Bacillati</taxon>
        <taxon>Bacillota</taxon>
        <taxon>Bacilli</taxon>
        <taxon>Bacillales</taxon>
        <taxon>Paenibacillaceae</taxon>
        <taxon>Paenibacillus</taxon>
    </lineage>
</organism>
<dbReference type="PROSITE" id="PS01321">
    <property type="entry name" value="RUVC"/>
    <property type="match status" value="1"/>
</dbReference>
<proteinExistence type="inferred from homology"/>
<comment type="subunit">
    <text evidence="13">Homodimer which binds Holliday junction (HJ) DNA. The HJ becomes 2-fold symmetrical on binding to RuvC with unstacked arms; it has a different conformation from HJ DNA in complex with RuvA. In the full resolvosome a probable DNA-RuvA(4)-RuvB(12)-RuvC(2) complex forms which resolves the HJ.</text>
</comment>
<sequence length="167" mass="18133">MRILGIDPGIAIVGFGFIDKIGSKLVPVQYGSIQTEAHTDPALRLKDVYDATVQLIEKYKPDAMAIEKLFFNRNVTTAFTVGQARGVMILAGVQAGLPIAEYTPLQVKQAVVGYGKAEKHQVQEMVKIFLKLAKAPKPDDVADALAVAICHAHSSALHNKINEVVKR</sequence>
<dbReference type="Proteomes" id="UP000650466">
    <property type="component" value="Unassembled WGS sequence"/>
</dbReference>
<keyword evidence="8 13" id="KW-0460">Magnesium</keyword>
<comment type="catalytic activity">
    <reaction evidence="12 13">
        <text>Endonucleolytic cleavage at a junction such as a reciprocal single-stranded crossover between two homologous DNA duplexes (Holliday junction).</text>
        <dbReference type="EC" id="3.1.21.10"/>
    </reaction>
</comment>
<comment type="caution">
    <text evidence="15">The sequence shown here is derived from an EMBL/GenBank/DDBJ whole genome shotgun (WGS) entry which is preliminary data.</text>
</comment>
<name>A0A926QJH6_9BACL</name>
<keyword evidence="5 13" id="KW-0255">Endonuclease</keyword>
<evidence type="ECO:0000256" key="4">
    <source>
        <dbReference type="ARBA" id="ARBA00022723"/>
    </source>
</evidence>